<evidence type="ECO:0000313" key="2">
    <source>
        <dbReference type="Proteomes" id="UP000663193"/>
    </source>
</evidence>
<dbReference type="EMBL" id="CP069024">
    <property type="protein sequence ID" value="QRC91798.1"/>
    <property type="molecule type" value="Genomic_DNA"/>
</dbReference>
<reference evidence="2" key="1">
    <citation type="journal article" date="2021" name="BMC Genomics">
        <title>Chromosome-level genome assembly and manually-curated proteome of model necrotroph Parastagonospora nodorum Sn15 reveals a genome-wide trove of candidate effector homologs, and redundancy of virulence-related functions within an accessory chromosome.</title>
        <authorList>
            <person name="Bertazzoni S."/>
            <person name="Jones D.A.B."/>
            <person name="Phan H.T."/>
            <person name="Tan K.-C."/>
            <person name="Hane J.K."/>
        </authorList>
    </citation>
    <scope>NUCLEOTIDE SEQUENCE [LARGE SCALE GENOMIC DNA]</scope>
    <source>
        <strain evidence="2">SN15 / ATCC MYA-4574 / FGSC 10173)</strain>
    </source>
</reference>
<dbReference type="Proteomes" id="UP000663193">
    <property type="component" value="Chromosome 2"/>
</dbReference>
<organism evidence="1 2">
    <name type="scientific">Phaeosphaeria nodorum (strain SN15 / ATCC MYA-4574 / FGSC 10173)</name>
    <name type="common">Glume blotch fungus</name>
    <name type="synonym">Parastagonospora nodorum</name>
    <dbReference type="NCBI Taxonomy" id="321614"/>
    <lineage>
        <taxon>Eukaryota</taxon>
        <taxon>Fungi</taxon>
        <taxon>Dikarya</taxon>
        <taxon>Ascomycota</taxon>
        <taxon>Pezizomycotina</taxon>
        <taxon>Dothideomycetes</taxon>
        <taxon>Pleosporomycetidae</taxon>
        <taxon>Pleosporales</taxon>
        <taxon>Pleosporineae</taxon>
        <taxon>Phaeosphaeriaceae</taxon>
        <taxon>Parastagonospora</taxon>
    </lineage>
</organism>
<name>A0A7U2HV38_PHANO</name>
<evidence type="ECO:0000313" key="1">
    <source>
        <dbReference type="EMBL" id="QRC91798.1"/>
    </source>
</evidence>
<gene>
    <name evidence="1" type="ORF">JI435_019960</name>
</gene>
<accession>A0A7U2HV38</accession>
<dbReference type="VEuPathDB" id="FungiDB:JI435_019960"/>
<sequence length="56" mass="6179">MEGDDALNLTLTIRPRSRLTLVNRISKSFLALIATMKFSGLVGSDWQEGENAGQQK</sequence>
<keyword evidence="2" id="KW-1185">Reference proteome</keyword>
<dbReference type="AlphaFoldDB" id="A0A7U2HV38"/>
<proteinExistence type="predicted"/>
<protein>
    <submittedName>
        <fullName evidence="1">Uncharacterized protein</fullName>
    </submittedName>
</protein>